<protein>
    <recommendedName>
        <fullName evidence="2">Amidase domain-containing protein</fullName>
    </recommendedName>
</protein>
<dbReference type="VEuPathDB" id="FungiDB:H257_15340"/>
<evidence type="ECO:0000259" key="2">
    <source>
        <dbReference type="Pfam" id="PF01425"/>
    </source>
</evidence>
<comment type="caution">
    <text evidence="3">The sequence shown here is derived from an EMBL/GenBank/DDBJ whole genome shotgun (WGS) entry which is preliminary data.</text>
</comment>
<dbReference type="Pfam" id="PF01425">
    <property type="entry name" value="Amidase"/>
    <property type="match status" value="2"/>
</dbReference>
<dbReference type="GO" id="GO:0003824">
    <property type="term" value="F:catalytic activity"/>
    <property type="evidence" value="ECO:0007669"/>
    <property type="project" value="InterPro"/>
</dbReference>
<sequence length="450" mass="49238">MDRRCCRRRDYSVLVLLHKEEPLQSKDILVAKYADIACVRVPVLGTVIVKVLKRKNNLIQLRELACIVDDTNVKTHSTLSRRTTSIRGLRHEDFSTPYAPTSDSSFHTPLKTTPIGISHSRRRHARDVAHAILDANAAAVPLLAAIASHRDEILRDAAAYSHLAIPSARLIESPFLQSHTERVLGQPHVWRVGGNGGGSIRIPTAFNGVTRIKATLMRIPDLVRTDPSIANVGPIATTVQDAAVAYAVLSGSHPDFPMSQVQPPPHVDFSAMNAPLASIRIVPHHRPGAEEGGATVVPMSLPNMQTIHHSHGLTILTEMLLNAERYGGLVEYSYKVQIALTLPKLGYSSAELLASQVVRGYATTRLVNKLFENVDVVLTPTTPTLAPRIDPAFLTHSLSDITTTLTLMRFILVGNLAGYTSQGLPTSMLVQADHWNEHVSLQVARKRSKP</sequence>
<evidence type="ECO:0000313" key="3">
    <source>
        <dbReference type="EMBL" id="RHX96492.1"/>
    </source>
</evidence>
<dbReference type="InterPro" id="IPR000120">
    <property type="entry name" value="Amidase"/>
</dbReference>
<reference evidence="3 4" key="1">
    <citation type="submission" date="2018-08" db="EMBL/GenBank/DDBJ databases">
        <title>Aphanomyces genome sequencing and annotation.</title>
        <authorList>
            <person name="Minardi D."/>
            <person name="Oidtmann B."/>
            <person name="Van Der Giezen M."/>
            <person name="Studholme D.J."/>
        </authorList>
    </citation>
    <scope>NUCLEOTIDE SEQUENCE [LARGE SCALE GENOMIC DNA]</scope>
    <source>
        <strain evidence="3 4">Yx</strain>
    </source>
</reference>
<dbReference type="EMBL" id="QUTA01013373">
    <property type="protein sequence ID" value="RHX96492.1"/>
    <property type="molecule type" value="Genomic_DNA"/>
</dbReference>
<feature type="domain" description="Amidase" evidence="2">
    <location>
        <begin position="345"/>
        <end position="438"/>
    </location>
</feature>
<dbReference type="Gene3D" id="3.90.1300.10">
    <property type="entry name" value="Amidase signature (AS) domain"/>
    <property type="match status" value="1"/>
</dbReference>
<dbReference type="PANTHER" id="PTHR11895">
    <property type="entry name" value="TRANSAMIDASE"/>
    <property type="match status" value="1"/>
</dbReference>
<dbReference type="AlphaFoldDB" id="A0A396ZL50"/>
<evidence type="ECO:0000313" key="4">
    <source>
        <dbReference type="Proteomes" id="UP000266239"/>
    </source>
</evidence>
<organism evidence="3 4">
    <name type="scientific">Aphanomyces astaci</name>
    <name type="common">Crayfish plague agent</name>
    <dbReference type="NCBI Taxonomy" id="112090"/>
    <lineage>
        <taxon>Eukaryota</taxon>
        <taxon>Sar</taxon>
        <taxon>Stramenopiles</taxon>
        <taxon>Oomycota</taxon>
        <taxon>Saprolegniomycetes</taxon>
        <taxon>Saprolegniales</taxon>
        <taxon>Verrucalvaceae</taxon>
        <taxon>Aphanomyces</taxon>
    </lineage>
</organism>
<dbReference type="PANTHER" id="PTHR11895:SF67">
    <property type="entry name" value="AMIDASE DOMAIN-CONTAINING PROTEIN"/>
    <property type="match status" value="1"/>
</dbReference>
<dbReference type="Proteomes" id="UP000266239">
    <property type="component" value="Unassembled WGS sequence"/>
</dbReference>
<dbReference type="VEuPathDB" id="FungiDB:H257_15339"/>
<name>A0A396ZL50_APHAT</name>
<feature type="region of interest" description="Disordered" evidence="1">
    <location>
        <begin position="98"/>
        <end position="119"/>
    </location>
</feature>
<dbReference type="InterPro" id="IPR023631">
    <property type="entry name" value="Amidase_dom"/>
</dbReference>
<gene>
    <name evidence="3" type="ORF">DYB25_009335</name>
</gene>
<dbReference type="InterPro" id="IPR036928">
    <property type="entry name" value="AS_sf"/>
</dbReference>
<proteinExistence type="predicted"/>
<dbReference type="SUPFAM" id="SSF75304">
    <property type="entry name" value="Amidase signature (AS) enzymes"/>
    <property type="match status" value="1"/>
</dbReference>
<feature type="domain" description="Amidase" evidence="2">
    <location>
        <begin position="192"/>
        <end position="270"/>
    </location>
</feature>
<accession>A0A396ZL50</accession>
<evidence type="ECO:0000256" key="1">
    <source>
        <dbReference type="SAM" id="MobiDB-lite"/>
    </source>
</evidence>
<feature type="compositionally biased region" description="Polar residues" evidence="1">
    <location>
        <begin position="98"/>
        <end position="111"/>
    </location>
</feature>